<accession>A0A7W4I7M6</accession>
<dbReference type="InterPro" id="IPR011033">
    <property type="entry name" value="PRC_barrel-like_sf"/>
</dbReference>
<evidence type="ECO:0000256" key="1">
    <source>
        <dbReference type="SAM" id="MobiDB-lite"/>
    </source>
</evidence>
<feature type="region of interest" description="Disordered" evidence="1">
    <location>
        <begin position="199"/>
        <end position="262"/>
    </location>
</feature>
<evidence type="ECO:0000313" key="3">
    <source>
        <dbReference type="EMBL" id="MBB2157772.1"/>
    </source>
</evidence>
<comment type="caution">
    <text evidence="3">The sequence shown here is derived from an EMBL/GenBank/DDBJ whole genome shotgun (WGS) entry which is preliminary data.</text>
</comment>
<feature type="compositionally biased region" description="Pro residues" evidence="1">
    <location>
        <begin position="203"/>
        <end position="236"/>
    </location>
</feature>
<dbReference type="SUPFAM" id="SSF50346">
    <property type="entry name" value="PRC-barrel domain"/>
    <property type="match status" value="1"/>
</dbReference>
<feature type="region of interest" description="Disordered" evidence="1">
    <location>
        <begin position="42"/>
        <end position="82"/>
    </location>
</feature>
<dbReference type="PANTHER" id="PTHR36505">
    <property type="entry name" value="BLR1072 PROTEIN"/>
    <property type="match status" value="1"/>
</dbReference>
<feature type="domain" description="PRC-barrel" evidence="2">
    <location>
        <begin position="110"/>
        <end position="163"/>
    </location>
</feature>
<dbReference type="PANTHER" id="PTHR36505:SF1">
    <property type="entry name" value="BLR1072 PROTEIN"/>
    <property type="match status" value="1"/>
</dbReference>
<dbReference type="Pfam" id="PF05239">
    <property type="entry name" value="PRC"/>
    <property type="match status" value="1"/>
</dbReference>
<gene>
    <name evidence="3" type="ORF">HLH33_15905</name>
</gene>
<dbReference type="InterPro" id="IPR027275">
    <property type="entry name" value="PRC-brl_dom"/>
</dbReference>
<evidence type="ECO:0000259" key="2">
    <source>
        <dbReference type="Pfam" id="PF05239"/>
    </source>
</evidence>
<reference evidence="3 4" key="1">
    <citation type="submission" date="2020-04" db="EMBL/GenBank/DDBJ databases">
        <title>Description of novel Gluconacetobacter.</title>
        <authorList>
            <person name="Sombolestani A."/>
        </authorList>
    </citation>
    <scope>NUCLEOTIDE SEQUENCE [LARGE SCALE GENOMIC DNA]</scope>
    <source>
        <strain evidence="3 4">LMG 7603</strain>
    </source>
</reference>
<protein>
    <submittedName>
        <fullName evidence="3">PRC-barrel domain-containing protein</fullName>
    </submittedName>
</protein>
<dbReference type="EMBL" id="JABEQG010000042">
    <property type="protein sequence ID" value="MBB2157772.1"/>
    <property type="molecule type" value="Genomic_DNA"/>
</dbReference>
<sequence length="262" mass="26477">MAMEHRPLSPAAHPSGRSVRLAAACGALLGVLTLLPVPTRAADAAGPGTESPGTESPRTDVTDSQGVDSPAQDMPTGDDAELAAPPILPLASAPAVRHDAAPTTLASRRLGSLIDRDVVAPDGSHVGQVIDVLLDQDGRPAAAVVDVGGFLGVGNRRIAIAWDQFIMGGMTEKSPVKLRIGAADVRSAPAYDAASMNVTVVHGPPPPPPAPPAAPPAEIDPPPVSVEVQPAPPPAVLPDSSSRGDAPANPRPPSARAGQMVR</sequence>
<dbReference type="Proteomes" id="UP000550787">
    <property type="component" value="Unassembled WGS sequence"/>
</dbReference>
<evidence type="ECO:0000313" key="4">
    <source>
        <dbReference type="Proteomes" id="UP000550787"/>
    </source>
</evidence>
<name>A0A7W4I7M6_GLUDI</name>
<dbReference type="AlphaFoldDB" id="A0A7W4I7M6"/>
<dbReference type="Gene3D" id="2.30.30.240">
    <property type="entry name" value="PRC-barrel domain"/>
    <property type="match status" value="1"/>
</dbReference>
<organism evidence="3 4">
    <name type="scientific">Gluconacetobacter diazotrophicus</name>
    <name type="common">Acetobacter diazotrophicus</name>
    <dbReference type="NCBI Taxonomy" id="33996"/>
    <lineage>
        <taxon>Bacteria</taxon>
        <taxon>Pseudomonadati</taxon>
        <taxon>Pseudomonadota</taxon>
        <taxon>Alphaproteobacteria</taxon>
        <taxon>Acetobacterales</taxon>
        <taxon>Acetobacteraceae</taxon>
        <taxon>Gluconacetobacter</taxon>
    </lineage>
</organism>
<proteinExistence type="predicted"/>